<evidence type="ECO:0000313" key="2">
    <source>
        <dbReference type="Proteomes" id="UP000094801"/>
    </source>
</evidence>
<proteinExistence type="predicted"/>
<dbReference type="PANTHER" id="PTHR12775">
    <property type="entry name" value="PROTEIN C20ORF43 HOMOLOG"/>
    <property type="match status" value="1"/>
</dbReference>
<dbReference type="GO" id="GO:0006274">
    <property type="term" value="P:DNA replication termination"/>
    <property type="evidence" value="ECO:0007669"/>
    <property type="project" value="TreeGrafter"/>
</dbReference>
<keyword evidence="2" id="KW-1185">Reference proteome</keyword>
<dbReference type="STRING" id="983967.A0A1E4SXA9"/>
<dbReference type="InterPro" id="IPR006735">
    <property type="entry name" value="Rtf2"/>
</dbReference>
<dbReference type="GO" id="GO:0005634">
    <property type="term" value="C:nucleus"/>
    <property type="evidence" value="ECO:0007669"/>
    <property type="project" value="TreeGrafter"/>
</dbReference>
<gene>
    <name evidence="1" type="ORF">CANARDRAFT_29299</name>
</gene>
<name>A0A1E4SXA9_9ASCO</name>
<dbReference type="Pfam" id="PF04641">
    <property type="entry name" value="Rtf2"/>
    <property type="match status" value="1"/>
</dbReference>
<protein>
    <recommendedName>
        <fullName evidence="3">Replication termination factor 2</fullName>
    </recommendedName>
</protein>
<evidence type="ECO:0000313" key="1">
    <source>
        <dbReference type="EMBL" id="ODV84126.1"/>
    </source>
</evidence>
<dbReference type="PANTHER" id="PTHR12775:SF0">
    <property type="entry name" value="REPLICATION TERMINATION FACTOR 2"/>
    <property type="match status" value="1"/>
</dbReference>
<accession>A0A1E4SXA9</accession>
<organism evidence="1 2">
    <name type="scientific">[Candida] arabinofermentans NRRL YB-2248</name>
    <dbReference type="NCBI Taxonomy" id="983967"/>
    <lineage>
        <taxon>Eukaryota</taxon>
        <taxon>Fungi</taxon>
        <taxon>Dikarya</taxon>
        <taxon>Ascomycota</taxon>
        <taxon>Saccharomycotina</taxon>
        <taxon>Pichiomycetes</taxon>
        <taxon>Pichiales</taxon>
        <taxon>Pichiaceae</taxon>
        <taxon>Ogataea</taxon>
        <taxon>Ogataea/Candida clade</taxon>
    </lineage>
</organism>
<evidence type="ECO:0008006" key="3">
    <source>
        <dbReference type="Google" id="ProtNLM"/>
    </source>
</evidence>
<dbReference type="Proteomes" id="UP000094801">
    <property type="component" value="Unassembled WGS sequence"/>
</dbReference>
<dbReference type="EMBL" id="KV453858">
    <property type="protein sequence ID" value="ODV84126.1"/>
    <property type="molecule type" value="Genomic_DNA"/>
</dbReference>
<reference evidence="2" key="1">
    <citation type="submission" date="2016-04" db="EMBL/GenBank/DDBJ databases">
        <title>Comparative genomics of biotechnologically important yeasts.</title>
        <authorList>
            <consortium name="DOE Joint Genome Institute"/>
            <person name="Riley R."/>
            <person name="Haridas S."/>
            <person name="Wolfe K.H."/>
            <person name="Lopes M.R."/>
            <person name="Hittinger C.T."/>
            <person name="Goker M."/>
            <person name="Salamov A."/>
            <person name="Wisecaver J."/>
            <person name="Long T.M."/>
            <person name="Aerts A.L."/>
            <person name="Barry K."/>
            <person name="Choi C."/>
            <person name="Clum A."/>
            <person name="Coughlan A.Y."/>
            <person name="Deshpande S."/>
            <person name="Douglass A.P."/>
            <person name="Hanson S.J."/>
            <person name="Klenk H.-P."/>
            <person name="Labutti K."/>
            <person name="Lapidus A."/>
            <person name="Lindquist E."/>
            <person name="Lipzen A."/>
            <person name="Meier-Kolthoff J.P."/>
            <person name="Ohm R.A."/>
            <person name="Otillar R.P."/>
            <person name="Pangilinan J."/>
            <person name="Peng Y."/>
            <person name="Rokas A."/>
            <person name="Rosa C.A."/>
            <person name="Scheuner C."/>
            <person name="Sibirny A.A."/>
            <person name="Slot J.C."/>
            <person name="Stielow J.B."/>
            <person name="Sun H."/>
            <person name="Kurtzman C.P."/>
            <person name="Blackwell M."/>
            <person name="Grigoriev I.V."/>
            <person name="Jeffries T.W."/>
        </authorList>
    </citation>
    <scope>NUCLEOTIDE SEQUENCE [LARGE SCALE GENOMIC DNA]</scope>
    <source>
        <strain evidence="2">NRRL YB-2248</strain>
    </source>
</reference>
<dbReference type="AlphaFoldDB" id="A0A1E4SXA9"/>
<dbReference type="OrthoDB" id="247013at2759"/>
<sequence>MDERKSIQVESFKKCHLSGVFLKGRICSDYLGNLYDFEKILEYLISLKNGKGGTGGGDSGGYSGDVDDLGKLEWIKSMKDIVELKPFLKFNDDDDDCSVGTCQIIDKLTDSVYDIDDFSNNLKFCYLVPCGCVMGLNTLSELIKIQEKSKNSGVGSGTFFNMDCPLCGVVFSTRDIININSIDLNILRDLNKRLEGLKDVGLSHSLKKITKKSDKKKSEKKRKIVDVNDDLKINKKVRSL</sequence>